<dbReference type="GO" id="GO:0005886">
    <property type="term" value="C:plasma membrane"/>
    <property type="evidence" value="ECO:0007669"/>
    <property type="project" value="UniProtKB-SubCell"/>
</dbReference>
<dbReference type="Proteomes" id="UP000032604">
    <property type="component" value="Chromosome"/>
</dbReference>
<dbReference type="GO" id="GO:0055070">
    <property type="term" value="P:copper ion homeostasis"/>
    <property type="evidence" value="ECO:0007669"/>
    <property type="project" value="TreeGrafter"/>
</dbReference>
<dbReference type="PANTHER" id="PTHR43520">
    <property type="entry name" value="ATP7, ISOFORM B"/>
    <property type="match status" value="1"/>
</dbReference>
<feature type="region of interest" description="Disordered" evidence="13">
    <location>
        <begin position="93"/>
        <end position="154"/>
    </location>
</feature>
<dbReference type="PANTHER" id="PTHR43520:SF8">
    <property type="entry name" value="P-TYPE CU(+) TRANSPORTER"/>
    <property type="match status" value="1"/>
</dbReference>
<keyword evidence="8 12" id="KW-1133">Transmembrane helix</keyword>
<feature type="transmembrane region" description="Helical" evidence="12">
    <location>
        <begin position="421"/>
        <end position="443"/>
    </location>
</feature>
<dbReference type="NCBIfam" id="TIGR01511">
    <property type="entry name" value="ATPase-IB1_Cu"/>
    <property type="match status" value="1"/>
</dbReference>
<dbReference type="Gene3D" id="3.30.70.100">
    <property type="match status" value="1"/>
</dbReference>
<dbReference type="Gene3D" id="3.40.50.1000">
    <property type="entry name" value="HAD superfamily/HAD-like"/>
    <property type="match status" value="1"/>
</dbReference>
<dbReference type="Pfam" id="PF00702">
    <property type="entry name" value="Hydrolase"/>
    <property type="match status" value="1"/>
</dbReference>
<keyword evidence="9 12" id="KW-0472">Membrane</keyword>
<dbReference type="HOGENOM" id="CLU_001771_0_3_11"/>
<dbReference type="Gene3D" id="3.40.1110.10">
    <property type="entry name" value="Calcium-transporting ATPase, cytoplasmic domain N"/>
    <property type="match status" value="1"/>
</dbReference>
<feature type="compositionally biased region" description="Low complexity" evidence="13">
    <location>
        <begin position="93"/>
        <end position="138"/>
    </location>
</feature>
<evidence type="ECO:0000256" key="2">
    <source>
        <dbReference type="ARBA" id="ARBA00006024"/>
    </source>
</evidence>
<dbReference type="InterPro" id="IPR059000">
    <property type="entry name" value="ATPase_P-type_domA"/>
</dbReference>
<keyword evidence="3 12" id="KW-0812">Transmembrane</keyword>
<sequence length="809" mass="82512">MTDPASGSAGATGPVAAPPEDGAVLTRVDLDVQGMTCASCAMRIERKLGRMPGVEAAVNYATHRARVQLPAGTSVEDAIRTIERTGYRASERAGWGSAAADGASAPVPSRSAEPAPVAVAAPRVRSDAADAGAADPASAPSPMPAPAAPAARRPDADELALRQRLVVSAALTVPVFLMAMIPALQFDDWQWLSLALAAPVAVWGAWPFHRSAAVSARHGGVGMDTLVSIGVAAAFLWSLYALFLGDAGEPGMRMTMSLVGEPGGGSGDVYLEVAAAVTVFLLGGRYLEARAARASGAALAALLDLAAKDVAVLRDGVETRIPIRDLRVGAEFVVRPGERIATDGVVVDGSSAVDRSLLTGESLPVEVGPGDDVTGATRNAGGRLVVRATRVGEETRLARMAALVEEAQTGKARIQRLADRVSAVFVPVVLVLAVGTLVGWLLLGFPAEAAFTAAVATLIIACPCALGLATPTALLVGTGRGAQLGILITGPEVLESTRRIDTVLLDKTGTVTTGVMSLVRVVPATGVDADELVRVAAALDARSEHPVARAVVEAAGAASLPDVEGFVATAGLGVHGVVDGRAVAVGRPSWLAERWAAEPDASLAAALRDAEAGGSTVVAVAWDGAVRGILAVADAVKPTSAEAVRRMRALGLRPVLLTGDTAGAAHRVAVDVGIDEVIAGVLPEGKLDAVRRLRAEGRVVAMVGDGVNDAAALAQADLGIAMGTGTDAAIEAGDITIVRGDLVLVADAVRLARRTLGTIRGNLFWAFAYNAAAIPVAMLGLLNPLVAGLAMALSSVFVVTNSLRLRRFR</sequence>
<feature type="transmembrane region" description="Helical" evidence="12">
    <location>
        <begin position="785"/>
        <end position="803"/>
    </location>
</feature>
<dbReference type="SUPFAM" id="SSF56784">
    <property type="entry name" value="HAD-like"/>
    <property type="match status" value="1"/>
</dbReference>
<dbReference type="PROSITE" id="PS01229">
    <property type="entry name" value="COF_2"/>
    <property type="match status" value="1"/>
</dbReference>
<dbReference type="Pfam" id="PF00403">
    <property type="entry name" value="HMA"/>
    <property type="match status" value="1"/>
</dbReference>
<dbReference type="SUPFAM" id="SSF81653">
    <property type="entry name" value="Calcium ATPase, transduction domain A"/>
    <property type="match status" value="1"/>
</dbReference>
<evidence type="ECO:0000256" key="7">
    <source>
        <dbReference type="ARBA" id="ARBA00022967"/>
    </source>
</evidence>
<evidence type="ECO:0000256" key="9">
    <source>
        <dbReference type="ARBA" id="ARBA00023136"/>
    </source>
</evidence>
<proteinExistence type="inferred from homology"/>
<dbReference type="InterPro" id="IPR017969">
    <property type="entry name" value="Heavy-metal-associated_CS"/>
</dbReference>
<dbReference type="InterPro" id="IPR023214">
    <property type="entry name" value="HAD_sf"/>
</dbReference>
<comment type="catalytic activity">
    <reaction evidence="10">
        <text>ATP + H2O = ADP + phosphate + H(+)</text>
        <dbReference type="Rhea" id="RHEA:13065"/>
        <dbReference type="ChEBI" id="CHEBI:15377"/>
        <dbReference type="ChEBI" id="CHEBI:15378"/>
        <dbReference type="ChEBI" id="CHEBI:30616"/>
        <dbReference type="ChEBI" id="CHEBI:43474"/>
        <dbReference type="ChEBI" id="CHEBI:456216"/>
    </reaction>
</comment>
<evidence type="ECO:0000256" key="4">
    <source>
        <dbReference type="ARBA" id="ARBA00022723"/>
    </source>
</evidence>
<keyword evidence="6 12" id="KW-0067">ATP-binding</keyword>
<evidence type="ECO:0000256" key="12">
    <source>
        <dbReference type="RuleBase" id="RU362081"/>
    </source>
</evidence>
<keyword evidence="12" id="KW-1003">Cell membrane</keyword>
<dbReference type="InterPro" id="IPR001757">
    <property type="entry name" value="P_typ_ATPase"/>
</dbReference>
<dbReference type="SFLD" id="SFLDF00027">
    <property type="entry name" value="p-type_atpase"/>
    <property type="match status" value="1"/>
</dbReference>
<evidence type="ECO:0000256" key="1">
    <source>
        <dbReference type="ARBA" id="ARBA00004651"/>
    </source>
</evidence>
<dbReference type="NCBIfam" id="TIGR01494">
    <property type="entry name" value="ATPase_P-type"/>
    <property type="match status" value="1"/>
</dbReference>
<dbReference type="KEGG" id="cmh:VO01_04050"/>
<evidence type="ECO:0000313" key="15">
    <source>
        <dbReference type="EMBL" id="AJW78411.1"/>
    </source>
</evidence>
<comment type="similarity">
    <text evidence="2 12">Belongs to the cation transport ATPase (P-type) (TC 3.A.3) family. Type IB subfamily.</text>
</comment>
<dbReference type="PRINTS" id="PR00120">
    <property type="entry name" value="HATPASE"/>
</dbReference>
<reference evidence="15 16" key="1">
    <citation type="journal article" date="2015" name="Genome Announc.">
        <title>Complete Genome Sequence of Clavibacter michiganensis subsp. insidiosus R1-1 Using PacBio Single-Molecule Real-Time Technology.</title>
        <authorList>
            <person name="Lu Y."/>
            <person name="Samac D.A."/>
            <person name="Glazebrook J."/>
            <person name="Ishimaru C.A."/>
        </authorList>
    </citation>
    <scope>NUCLEOTIDE SEQUENCE [LARGE SCALE GENOMIC DNA]</scope>
    <source>
        <strain evidence="15 16">R1-1</strain>
    </source>
</reference>
<evidence type="ECO:0000256" key="13">
    <source>
        <dbReference type="SAM" id="MobiDB-lite"/>
    </source>
</evidence>
<gene>
    <name evidence="15" type="ORF">VO01_04050</name>
</gene>
<keyword evidence="7" id="KW-1278">Translocase</keyword>
<feature type="transmembrane region" description="Helical" evidence="12">
    <location>
        <begin position="221"/>
        <end position="243"/>
    </location>
</feature>
<feature type="region of interest" description="Disordered" evidence="13">
    <location>
        <begin position="1"/>
        <end position="22"/>
    </location>
</feature>
<dbReference type="PROSITE" id="PS01047">
    <property type="entry name" value="HMA_1"/>
    <property type="match status" value="1"/>
</dbReference>
<dbReference type="SFLD" id="SFLDS00003">
    <property type="entry name" value="Haloacid_Dehalogenase"/>
    <property type="match status" value="1"/>
</dbReference>
<dbReference type="CDD" id="cd00371">
    <property type="entry name" value="HMA"/>
    <property type="match status" value="1"/>
</dbReference>
<dbReference type="FunFam" id="3.30.70.100:FF:000005">
    <property type="entry name" value="Copper-exporting P-type ATPase A"/>
    <property type="match status" value="1"/>
</dbReference>
<protein>
    <recommendedName>
        <fullName evidence="11">Cation-transporting P-type ATPase B</fullName>
    </recommendedName>
</protein>
<feature type="transmembrane region" description="Helical" evidence="12">
    <location>
        <begin position="165"/>
        <end position="183"/>
    </location>
</feature>
<dbReference type="CDD" id="cd02094">
    <property type="entry name" value="P-type_ATPase_Cu-like"/>
    <property type="match status" value="1"/>
</dbReference>
<dbReference type="OrthoDB" id="7059309at2"/>
<dbReference type="SUPFAM" id="SSF81665">
    <property type="entry name" value="Calcium ATPase, transmembrane domain M"/>
    <property type="match status" value="1"/>
</dbReference>
<dbReference type="InterPro" id="IPR018303">
    <property type="entry name" value="ATPase_P-typ_P_site"/>
</dbReference>
<evidence type="ECO:0000259" key="14">
    <source>
        <dbReference type="PROSITE" id="PS50846"/>
    </source>
</evidence>
<comment type="subcellular location">
    <subcellularLocation>
        <location evidence="1">Cell membrane</location>
        <topology evidence="1">Multi-pass membrane protein</topology>
    </subcellularLocation>
</comment>
<evidence type="ECO:0000256" key="5">
    <source>
        <dbReference type="ARBA" id="ARBA00022741"/>
    </source>
</evidence>
<dbReference type="InterPro" id="IPR023298">
    <property type="entry name" value="ATPase_P-typ_TM_dom_sf"/>
</dbReference>
<evidence type="ECO:0000256" key="11">
    <source>
        <dbReference type="ARBA" id="ARBA00074171"/>
    </source>
</evidence>
<dbReference type="RefSeq" id="WP_045527051.1">
    <property type="nucleotide sequence ID" value="NZ_CP011043.1"/>
</dbReference>
<dbReference type="PRINTS" id="PR00119">
    <property type="entry name" value="CATATPASE"/>
</dbReference>
<dbReference type="InterPro" id="IPR006121">
    <property type="entry name" value="HMA_dom"/>
</dbReference>
<dbReference type="GO" id="GO:0005507">
    <property type="term" value="F:copper ion binding"/>
    <property type="evidence" value="ECO:0007669"/>
    <property type="project" value="TreeGrafter"/>
</dbReference>
<dbReference type="SUPFAM" id="SSF55008">
    <property type="entry name" value="HMA, heavy metal-associated domain"/>
    <property type="match status" value="1"/>
</dbReference>
<organism evidence="15 16">
    <name type="scientific">Clavibacter michiganensis subsp. insidiosus</name>
    <dbReference type="NCBI Taxonomy" id="33014"/>
    <lineage>
        <taxon>Bacteria</taxon>
        <taxon>Bacillati</taxon>
        <taxon>Actinomycetota</taxon>
        <taxon>Actinomycetes</taxon>
        <taxon>Micrococcales</taxon>
        <taxon>Microbacteriaceae</taxon>
        <taxon>Clavibacter</taxon>
    </lineage>
</organism>
<evidence type="ECO:0000256" key="6">
    <source>
        <dbReference type="ARBA" id="ARBA00022840"/>
    </source>
</evidence>
<dbReference type="InterPro" id="IPR036412">
    <property type="entry name" value="HAD-like_sf"/>
</dbReference>
<dbReference type="AlphaFoldDB" id="A0A0D5CFK6"/>
<dbReference type="InterPro" id="IPR008250">
    <property type="entry name" value="ATPase_P-typ_transduc_dom_A_sf"/>
</dbReference>
<feature type="transmembrane region" description="Helical" evidence="12">
    <location>
        <begin position="763"/>
        <end position="779"/>
    </location>
</feature>
<keyword evidence="5 12" id="KW-0547">Nucleotide-binding</keyword>
<accession>A0A0D5CFK6</accession>
<feature type="domain" description="HMA" evidence="14">
    <location>
        <begin position="26"/>
        <end position="90"/>
    </location>
</feature>
<dbReference type="PROSITE" id="PS00154">
    <property type="entry name" value="ATPASE_E1_E2"/>
    <property type="match status" value="1"/>
</dbReference>
<dbReference type="InterPro" id="IPR044492">
    <property type="entry name" value="P_typ_ATPase_HD_dom"/>
</dbReference>
<dbReference type="InterPro" id="IPR027256">
    <property type="entry name" value="P-typ_ATPase_IB"/>
</dbReference>
<evidence type="ECO:0000256" key="10">
    <source>
        <dbReference type="ARBA" id="ARBA00049360"/>
    </source>
</evidence>
<feature type="transmembrane region" description="Helical" evidence="12">
    <location>
        <begin position="189"/>
        <end position="209"/>
    </location>
</feature>
<dbReference type="SFLD" id="SFLDG00002">
    <property type="entry name" value="C1.7:_P-type_atpase_like"/>
    <property type="match status" value="1"/>
</dbReference>
<name>A0A0D5CFK6_9MICO</name>
<dbReference type="InterPro" id="IPR023299">
    <property type="entry name" value="ATPase_P-typ_cyto_dom_N"/>
</dbReference>
<dbReference type="EMBL" id="CP011043">
    <property type="protein sequence ID" value="AJW78411.1"/>
    <property type="molecule type" value="Genomic_DNA"/>
</dbReference>
<evidence type="ECO:0000256" key="3">
    <source>
        <dbReference type="ARBA" id="ARBA00022692"/>
    </source>
</evidence>
<dbReference type="Gene3D" id="2.70.150.10">
    <property type="entry name" value="Calcium-transporting ATPase, cytoplasmic transduction domain A"/>
    <property type="match status" value="1"/>
</dbReference>
<evidence type="ECO:0000313" key="16">
    <source>
        <dbReference type="Proteomes" id="UP000032604"/>
    </source>
</evidence>
<keyword evidence="4 12" id="KW-0479">Metal-binding</keyword>
<feature type="transmembrane region" description="Helical" evidence="12">
    <location>
        <begin position="269"/>
        <end position="287"/>
    </location>
</feature>
<dbReference type="PATRIC" id="fig|33014.5.peg.845"/>
<dbReference type="Pfam" id="PF00122">
    <property type="entry name" value="E1-E2_ATPase"/>
    <property type="match status" value="1"/>
</dbReference>
<dbReference type="GO" id="GO:0043682">
    <property type="term" value="F:P-type divalent copper transporter activity"/>
    <property type="evidence" value="ECO:0007669"/>
    <property type="project" value="TreeGrafter"/>
</dbReference>
<dbReference type="NCBIfam" id="TIGR01525">
    <property type="entry name" value="ATPase-IB_hvy"/>
    <property type="match status" value="1"/>
</dbReference>
<dbReference type="PROSITE" id="PS50846">
    <property type="entry name" value="HMA_2"/>
    <property type="match status" value="1"/>
</dbReference>
<dbReference type="GO" id="GO:0005524">
    <property type="term" value="F:ATP binding"/>
    <property type="evidence" value="ECO:0007669"/>
    <property type="project" value="UniProtKB-UniRule"/>
</dbReference>
<feature type="transmembrane region" description="Helical" evidence="12">
    <location>
        <begin position="449"/>
        <end position="476"/>
    </location>
</feature>
<evidence type="ECO:0000256" key="8">
    <source>
        <dbReference type="ARBA" id="ARBA00022989"/>
    </source>
</evidence>
<dbReference type="GO" id="GO:0016887">
    <property type="term" value="F:ATP hydrolysis activity"/>
    <property type="evidence" value="ECO:0007669"/>
    <property type="project" value="InterPro"/>
</dbReference>
<dbReference type="FunFam" id="2.70.150.10:FF:000002">
    <property type="entry name" value="Copper-transporting ATPase 1, putative"/>
    <property type="match status" value="1"/>
</dbReference>
<dbReference type="InterPro" id="IPR036163">
    <property type="entry name" value="HMA_dom_sf"/>
</dbReference>